<protein>
    <submittedName>
        <fullName evidence="11">Multidrug export ATP-binding/permease protein</fullName>
    </submittedName>
</protein>
<dbReference type="InterPro" id="IPR011527">
    <property type="entry name" value="ABC1_TM_dom"/>
</dbReference>
<dbReference type="InterPro" id="IPR017871">
    <property type="entry name" value="ABC_transporter-like_CS"/>
</dbReference>
<sequence length="589" mass="64178">MPMEALSAYADRPFAFVMRYLRRRAIPHVVILLAVLGAVGFSVSTDYALKGVVDALSKGPSSGLVWSALAVLIAFIAIDNMLWRVASLVGAFTFVGVTGDIRRDLFRHLTGHSPTYFADRQPGTLASRITATSNAIFTVENMFVFNVMPPCVAAFGSIAYIATVNLAMAGILAGVFLAVVVLMFKMAAAGKPLHHDFASKAAGVDGEMVDLVGNMSLVRAFSGFSREYKRFENTVGTEMRARRSSLLYLEKLRIVHAVLTVLAIFGLLYWAIIMWEAGQATNGQVVLVCTLGIRILAATRDLAVALVDATQHTARLSEALHTLLQPHDLVDHPEAKDLAGHGARIEFEHVAFSYPDGRTVFADFDLAIEPGQRVGLVGRSGGGKSTLFSLIQRFYDLEAGKILINGQDVALVTQQSLREAITVVPQDVSMFHRSLRENIRYGRPDATDDEVWKAAEAARCTDFIKELPDGFDTMIGDRGLKLSGGQRQRIAIARAILKDSPILLLDEATSALDAESEEAIRVALANLMKGRTVIAIAHRLSTLKDFDRIVVLDGGRIVQDGSPERLTHVEGFYRELIRKESMSHALAAA</sequence>
<proteinExistence type="inferred from homology"/>
<dbReference type="InterPro" id="IPR003593">
    <property type="entry name" value="AAA+_ATPase"/>
</dbReference>
<evidence type="ECO:0000256" key="4">
    <source>
        <dbReference type="ARBA" id="ARBA00022741"/>
    </source>
</evidence>
<dbReference type="GO" id="GO:0005524">
    <property type="term" value="F:ATP binding"/>
    <property type="evidence" value="ECO:0007669"/>
    <property type="project" value="UniProtKB-KW"/>
</dbReference>
<dbReference type="SMART" id="SM00382">
    <property type="entry name" value="AAA"/>
    <property type="match status" value="1"/>
</dbReference>
<dbReference type="EMBL" id="BPQR01000056">
    <property type="protein sequence ID" value="GJE07940.1"/>
    <property type="molecule type" value="Genomic_DNA"/>
</dbReference>
<dbReference type="InterPro" id="IPR036640">
    <property type="entry name" value="ABC1_TM_sf"/>
</dbReference>
<organism evidence="11 12">
    <name type="scientific">Methylobacterium jeotgali</name>
    <dbReference type="NCBI Taxonomy" id="381630"/>
    <lineage>
        <taxon>Bacteria</taxon>
        <taxon>Pseudomonadati</taxon>
        <taxon>Pseudomonadota</taxon>
        <taxon>Alphaproteobacteria</taxon>
        <taxon>Hyphomicrobiales</taxon>
        <taxon>Methylobacteriaceae</taxon>
        <taxon>Methylobacterium</taxon>
    </lineage>
</organism>
<dbReference type="Proteomes" id="UP001055102">
    <property type="component" value="Unassembled WGS sequence"/>
</dbReference>
<dbReference type="PANTHER" id="PTHR24221:SF654">
    <property type="entry name" value="ATP-BINDING CASSETTE SUB-FAMILY B MEMBER 6"/>
    <property type="match status" value="1"/>
</dbReference>
<evidence type="ECO:0000259" key="9">
    <source>
        <dbReference type="PROSITE" id="PS50893"/>
    </source>
</evidence>
<feature type="transmembrane region" description="Helical" evidence="8">
    <location>
        <begin position="167"/>
        <end position="184"/>
    </location>
</feature>
<dbReference type="InterPro" id="IPR027417">
    <property type="entry name" value="P-loop_NTPase"/>
</dbReference>
<keyword evidence="3 8" id="KW-0812">Transmembrane</keyword>
<evidence type="ECO:0000313" key="12">
    <source>
        <dbReference type="Proteomes" id="UP001055102"/>
    </source>
</evidence>
<dbReference type="CDD" id="cd07346">
    <property type="entry name" value="ABC_6TM_exporters"/>
    <property type="match status" value="1"/>
</dbReference>
<evidence type="ECO:0000256" key="6">
    <source>
        <dbReference type="ARBA" id="ARBA00022989"/>
    </source>
</evidence>
<gene>
    <name evidence="11" type="ORF">AOPFMNJM_3272</name>
</gene>
<dbReference type="Gene3D" id="3.40.50.300">
    <property type="entry name" value="P-loop containing nucleotide triphosphate hydrolases"/>
    <property type="match status" value="1"/>
</dbReference>
<keyword evidence="12" id="KW-1185">Reference proteome</keyword>
<dbReference type="Pfam" id="PF00664">
    <property type="entry name" value="ABC_membrane"/>
    <property type="match status" value="1"/>
</dbReference>
<feature type="domain" description="ABC transmembrane type-1" evidence="10">
    <location>
        <begin position="29"/>
        <end position="311"/>
    </location>
</feature>
<dbReference type="InterPro" id="IPR039421">
    <property type="entry name" value="Type_1_exporter"/>
</dbReference>
<comment type="similarity">
    <text evidence="2">Belongs to the ABC transporter superfamily.</text>
</comment>
<keyword evidence="4" id="KW-0547">Nucleotide-binding</keyword>
<evidence type="ECO:0000256" key="1">
    <source>
        <dbReference type="ARBA" id="ARBA00004651"/>
    </source>
</evidence>
<evidence type="ECO:0000256" key="3">
    <source>
        <dbReference type="ARBA" id="ARBA00022692"/>
    </source>
</evidence>
<dbReference type="Gene3D" id="1.20.1560.10">
    <property type="entry name" value="ABC transporter type 1, transmembrane domain"/>
    <property type="match status" value="1"/>
</dbReference>
<dbReference type="Pfam" id="PF00005">
    <property type="entry name" value="ABC_tran"/>
    <property type="match status" value="1"/>
</dbReference>
<dbReference type="PROSITE" id="PS00211">
    <property type="entry name" value="ABC_TRANSPORTER_1"/>
    <property type="match status" value="1"/>
</dbReference>
<evidence type="ECO:0000256" key="7">
    <source>
        <dbReference type="ARBA" id="ARBA00023136"/>
    </source>
</evidence>
<comment type="caution">
    <text evidence="11">The sequence shown here is derived from an EMBL/GenBank/DDBJ whole genome shotgun (WGS) entry which is preliminary data.</text>
</comment>
<dbReference type="PROSITE" id="PS50893">
    <property type="entry name" value="ABC_TRANSPORTER_2"/>
    <property type="match status" value="1"/>
</dbReference>
<feature type="domain" description="ABC transporter" evidence="9">
    <location>
        <begin position="345"/>
        <end position="579"/>
    </location>
</feature>
<evidence type="ECO:0000256" key="8">
    <source>
        <dbReference type="SAM" id="Phobius"/>
    </source>
</evidence>
<feature type="transmembrane region" description="Helical" evidence="8">
    <location>
        <begin position="252"/>
        <end position="275"/>
    </location>
</feature>
<dbReference type="PROSITE" id="PS50929">
    <property type="entry name" value="ABC_TM1F"/>
    <property type="match status" value="1"/>
</dbReference>
<evidence type="ECO:0000256" key="5">
    <source>
        <dbReference type="ARBA" id="ARBA00022840"/>
    </source>
</evidence>
<name>A0ABQ4T133_9HYPH</name>
<feature type="transmembrane region" description="Helical" evidence="8">
    <location>
        <begin position="143"/>
        <end position="161"/>
    </location>
</feature>
<dbReference type="SUPFAM" id="SSF90123">
    <property type="entry name" value="ABC transporter transmembrane region"/>
    <property type="match status" value="1"/>
</dbReference>
<evidence type="ECO:0000313" key="11">
    <source>
        <dbReference type="EMBL" id="GJE07940.1"/>
    </source>
</evidence>
<dbReference type="SUPFAM" id="SSF52540">
    <property type="entry name" value="P-loop containing nucleoside triphosphate hydrolases"/>
    <property type="match status" value="1"/>
</dbReference>
<evidence type="ECO:0000259" key="10">
    <source>
        <dbReference type="PROSITE" id="PS50929"/>
    </source>
</evidence>
<feature type="transmembrane region" description="Helical" evidence="8">
    <location>
        <begin position="25"/>
        <end position="44"/>
    </location>
</feature>
<keyword evidence="6 8" id="KW-1133">Transmembrane helix</keyword>
<dbReference type="PANTHER" id="PTHR24221">
    <property type="entry name" value="ATP-BINDING CASSETTE SUB-FAMILY B"/>
    <property type="match status" value="1"/>
</dbReference>
<dbReference type="InterPro" id="IPR003439">
    <property type="entry name" value="ABC_transporter-like_ATP-bd"/>
</dbReference>
<reference evidence="11" key="1">
    <citation type="journal article" date="2021" name="Front. Microbiol.">
        <title>Comprehensive Comparative Genomics and Phenotyping of Methylobacterium Species.</title>
        <authorList>
            <person name="Alessa O."/>
            <person name="Ogura Y."/>
            <person name="Fujitani Y."/>
            <person name="Takami H."/>
            <person name="Hayashi T."/>
            <person name="Sahin N."/>
            <person name="Tani A."/>
        </authorList>
    </citation>
    <scope>NUCLEOTIDE SEQUENCE</scope>
    <source>
        <strain evidence="11">LMG 23639</strain>
    </source>
</reference>
<keyword evidence="5 11" id="KW-0067">ATP-binding</keyword>
<comment type="subcellular location">
    <subcellularLocation>
        <location evidence="1">Cell membrane</location>
        <topology evidence="1">Multi-pass membrane protein</topology>
    </subcellularLocation>
</comment>
<evidence type="ECO:0000256" key="2">
    <source>
        <dbReference type="ARBA" id="ARBA00005417"/>
    </source>
</evidence>
<keyword evidence="7 8" id="KW-0472">Membrane</keyword>
<accession>A0ABQ4T133</accession>
<reference evidence="11" key="2">
    <citation type="submission" date="2021-08" db="EMBL/GenBank/DDBJ databases">
        <authorList>
            <person name="Tani A."/>
            <person name="Ola A."/>
            <person name="Ogura Y."/>
            <person name="Katsura K."/>
            <person name="Hayashi T."/>
        </authorList>
    </citation>
    <scope>NUCLEOTIDE SEQUENCE</scope>
    <source>
        <strain evidence="11">LMG 23639</strain>
    </source>
</reference>
<feature type="transmembrane region" description="Helical" evidence="8">
    <location>
        <begin position="64"/>
        <end position="83"/>
    </location>
</feature>